<evidence type="ECO:0000313" key="2">
    <source>
        <dbReference type="EnsemblPlants" id="Bo9g130690.1"/>
    </source>
</evidence>
<evidence type="ECO:0000313" key="3">
    <source>
        <dbReference type="Proteomes" id="UP000032141"/>
    </source>
</evidence>
<dbReference type="HOGENOM" id="CLU_1005937_0_0_1"/>
<dbReference type="Pfam" id="PF14291">
    <property type="entry name" value="DUF4371"/>
    <property type="match status" value="1"/>
</dbReference>
<sequence>MDNDVFASLVDESADCSMKKQMAIVFSFVDKHASCKRKDKMREIKQDIIEKGIRNGEIKTGKGLNHESSLPRPGSTRWGSHYKMLLRLVEMFSSVDEMLVYVEDEGDDLTQRSQANDLLKYFHTFDCVFYLHLMLHIFGFKENLPLALDDGWDSFVNDVSDFCEKHDTVMDMELQEYNGHFNEANSELLVCTSTLSHTASFCEFDKEKLLRLDKFYPEDFSVVECISLKQQLDIYIDSVRGYERNKDRQDSITKSHL</sequence>
<organism evidence="2 3">
    <name type="scientific">Brassica oleracea var. oleracea</name>
    <dbReference type="NCBI Taxonomy" id="109376"/>
    <lineage>
        <taxon>Eukaryota</taxon>
        <taxon>Viridiplantae</taxon>
        <taxon>Streptophyta</taxon>
        <taxon>Embryophyta</taxon>
        <taxon>Tracheophyta</taxon>
        <taxon>Spermatophyta</taxon>
        <taxon>Magnoliopsida</taxon>
        <taxon>eudicotyledons</taxon>
        <taxon>Gunneridae</taxon>
        <taxon>Pentapetalae</taxon>
        <taxon>rosids</taxon>
        <taxon>malvids</taxon>
        <taxon>Brassicales</taxon>
        <taxon>Brassicaceae</taxon>
        <taxon>Brassiceae</taxon>
        <taxon>Brassica</taxon>
    </lineage>
</organism>
<dbReference type="InterPro" id="IPR012337">
    <property type="entry name" value="RNaseH-like_sf"/>
</dbReference>
<evidence type="ECO:0000259" key="1">
    <source>
        <dbReference type="Pfam" id="PF14291"/>
    </source>
</evidence>
<dbReference type="OMA" id="RICYERI"/>
<dbReference type="PANTHER" id="PTHR11697">
    <property type="entry name" value="GENERAL TRANSCRIPTION FACTOR 2-RELATED ZINC FINGER PROTEIN"/>
    <property type="match status" value="1"/>
</dbReference>
<dbReference type="InterPro" id="IPR055298">
    <property type="entry name" value="AtLOH3-like"/>
</dbReference>
<dbReference type="SUPFAM" id="SSF53098">
    <property type="entry name" value="Ribonuclease H-like"/>
    <property type="match status" value="1"/>
</dbReference>
<dbReference type="PANTHER" id="PTHR11697:SF230">
    <property type="entry name" value="ZINC FINGER, MYM DOMAIN CONTAINING 1"/>
    <property type="match status" value="1"/>
</dbReference>
<dbReference type="AlphaFoldDB" id="A0A0D3EBZ7"/>
<reference evidence="2" key="2">
    <citation type="submission" date="2015-03" db="UniProtKB">
        <authorList>
            <consortium name="EnsemblPlants"/>
        </authorList>
    </citation>
    <scope>IDENTIFICATION</scope>
</reference>
<name>A0A0D3EBZ7_BRAOL</name>
<dbReference type="eggNOG" id="ENOG502QSU3">
    <property type="taxonomic scope" value="Eukaryota"/>
</dbReference>
<dbReference type="EnsemblPlants" id="Bo9g130690.1">
    <property type="protein sequence ID" value="Bo9g130690.1"/>
    <property type="gene ID" value="Bo9g130690"/>
</dbReference>
<keyword evidence="3" id="KW-1185">Reference proteome</keyword>
<feature type="domain" description="DUF4371" evidence="1">
    <location>
        <begin position="1"/>
        <end position="37"/>
    </location>
</feature>
<protein>
    <recommendedName>
        <fullName evidence="1">DUF4371 domain-containing protein</fullName>
    </recommendedName>
</protein>
<proteinExistence type="predicted"/>
<dbReference type="Proteomes" id="UP000032141">
    <property type="component" value="Chromosome C9"/>
</dbReference>
<dbReference type="Gramene" id="Bo9g130690.1">
    <property type="protein sequence ID" value="Bo9g130690.1"/>
    <property type="gene ID" value="Bo9g130690"/>
</dbReference>
<dbReference type="InterPro" id="IPR025398">
    <property type="entry name" value="DUF4371"/>
</dbReference>
<reference evidence="2 3" key="1">
    <citation type="journal article" date="2014" name="Genome Biol.">
        <title>Transcriptome and methylome profiling reveals relics of genome dominance in the mesopolyploid Brassica oleracea.</title>
        <authorList>
            <person name="Parkin I.A."/>
            <person name="Koh C."/>
            <person name="Tang H."/>
            <person name="Robinson S.J."/>
            <person name="Kagale S."/>
            <person name="Clarke W.E."/>
            <person name="Town C.D."/>
            <person name="Nixon J."/>
            <person name="Krishnakumar V."/>
            <person name="Bidwell S.L."/>
            <person name="Denoeud F."/>
            <person name="Belcram H."/>
            <person name="Links M.G."/>
            <person name="Just J."/>
            <person name="Clarke C."/>
            <person name="Bender T."/>
            <person name="Huebert T."/>
            <person name="Mason A.S."/>
            <person name="Pires J.C."/>
            <person name="Barker G."/>
            <person name="Moore J."/>
            <person name="Walley P.G."/>
            <person name="Manoli S."/>
            <person name="Batley J."/>
            <person name="Edwards D."/>
            <person name="Nelson M.N."/>
            <person name="Wang X."/>
            <person name="Paterson A.H."/>
            <person name="King G."/>
            <person name="Bancroft I."/>
            <person name="Chalhoub B."/>
            <person name="Sharpe A.G."/>
        </authorList>
    </citation>
    <scope>NUCLEOTIDE SEQUENCE</scope>
    <source>
        <strain evidence="2 3">cv. TO1000</strain>
    </source>
</reference>
<accession>A0A0D3EBZ7</accession>